<keyword evidence="2 5" id="KW-0132">Cell division</keyword>
<comment type="caution">
    <text evidence="6">The sequence shown here is derived from an EMBL/GenBank/DDBJ whole genome shotgun (WGS) entry which is preliminary data.</text>
</comment>
<dbReference type="PANTHER" id="PTHR23415">
    <property type="entry name" value="CYCLIN-DEPENDENT KINASES REGULATORY SUBUNIT/60S RIBOSOME SUBUNIT BIOGENESIS PROTEIN NIP7"/>
    <property type="match status" value="1"/>
</dbReference>
<keyword evidence="3 5" id="KW-0131">Cell cycle</keyword>
<gene>
    <name evidence="6" type="ORF">EDD36DRAFT_206765</name>
</gene>
<dbReference type="AlphaFoldDB" id="A0AAN6DX80"/>
<dbReference type="SMART" id="SM01084">
    <property type="entry name" value="CKS"/>
    <property type="match status" value="1"/>
</dbReference>
<dbReference type="InterPro" id="IPR036858">
    <property type="entry name" value="Cyclin-dep_kinase_reg-sub_sf"/>
</dbReference>
<dbReference type="InterPro" id="IPR000789">
    <property type="entry name" value="Cyclin-dep_kinase_reg-sub"/>
</dbReference>
<dbReference type="GO" id="GO:0030295">
    <property type="term" value="F:protein kinase activator activity"/>
    <property type="evidence" value="ECO:0007669"/>
    <property type="project" value="UniProtKB-ARBA"/>
</dbReference>
<dbReference type="Pfam" id="PF01111">
    <property type="entry name" value="CKS"/>
    <property type="match status" value="1"/>
</dbReference>
<evidence type="ECO:0000256" key="4">
    <source>
        <dbReference type="ARBA" id="ARBA00068939"/>
    </source>
</evidence>
<dbReference type="Gene3D" id="3.30.170.10">
    <property type="entry name" value="Cyclin-dependent kinase, regulatory subunit"/>
    <property type="match status" value="1"/>
</dbReference>
<evidence type="ECO:0000313" key="7">
    <source>
        <dbReference type="Proteomes" id="UP001203852"/>
    </source>
</evidence>
<dbReference type="PRINTS" id="PR00296">
    <property type="entry name" value="CYCLINKINASE"/>
</dbReference>
<protein>
    <recommendedName>
        <fullName evidence="4 5">Cyclin-dependent kinases regulatory subunit</fullName>
    </recommendedName>
</protein>
<dbReference type="Proteomes" id="UP001203852">
    <property type="component" value="Unassembled WGS sequence"/>
</dbReference>
<evidence type="ECO:0000256" key="2">
    <source>
        <dbReference type="ARBA" id="ARBA00022618"/>
    </source>
</evidence>
<evidence type="ECO:0000256" key="3">
    <source>
        <dbReference type="ARBA" id="ARBA00023306"/>
    </source>
</evidence>
<dbReference type="GO" id="GO:0016538">
    <property type="term" value="F:cyclin-dependent protein serine/threonine kinase regulator activity"/>
    <property type="evidence" value="ECO:0007669"/>
    <property type="project" value="InterPro"/>
</dbReference>
<name>A0AAN6DX80_9EURO</name>
<accession>A0AAN6DX80</accession>
<dbReference type="SUPFAM" id="SSF55637">
    <property type="entry name" value="Cell cycle regulatory proteins"/>
    <property type="match status" value="1"/>
</dbReference>
<evidence type="ECO:0000313" key="6">
    <source>
        <dbReference type="EMBL" id="KAI1613768.1"/>
    </source>
</evidence>
<comment type="similarity">
    <text evidence="1 5">Belongs to the CKS family.</text>
</comment>
<evidence type="ECO:0000256" key="1">
    <source>
        <dbReference type="ARBA" id="ARBA00007782"/>
    </source>
</evidence>
<dbReference type="GO" id="GO:0051301">
    <property type="term" value="P:cell division"/>
    <property type="evidence" value="ECO:0007669"/>
    <property type="project" value="UniProtKB-UniRule"/>
</dbReference>
<organism evidence="6 7">
    <name type="scientific">Exophiala viscosa</name>
    <dbReference type="NCBI Taxonomy" id="2486360"/>
    <lineage>
        <taxon>Eukaryota</taxon>
        <taxon>Fungi</taxon>
        <taxon>Dikarya</taxon>
        <taxon>Ascomycota</taxon>
        <taxon>Pezizomycotina</taxon>
        <taxon>Eurotiomycetes</taxon>
        <taxon>Chaetothyriomycetidae</taxon>
        <taxon>Chaetothyriales</taxon>
        <taxon>Herpotrichiellaceae</taxon>
        <taxon>Exophiala</taxon>
    </lineage>
</organism>
<reference evidence="6" key="1">
    <citation type="journal article" date="2022" name="bioRxiv">
        <title>Deciphering the potential niche of two novel black yeast fungi from a biological soil crust based on their genomes, phenotypes, and melanin regulation.</title>
        <authorList>
            <consortium name="DOE Joint Genome Institute"/>
            <person name="Carr E.C."/>
            <person name="Barton Q."/>
            <person name="Grambo S."/>
            <person name="Sullivan M."/>
            <person name="Renfro C.M."/>
            <person name="Kuo A."/>
            <person name="Pangilinan J."/>
            <person name="Lipzen A."/>
            <person name="Keymanesh K."/>
            <person name="Savage E."/>
            <person name="Barry K."/>
            <person name="Grigoriev I.V."/>
            <person name="Riekhof W.R."/>
            <person name="Harris S.S."/>
        </authorList>
    </citation>
    <scope>NUCLEOTIDE SEQUENCE</scope>
    <source>
        <strain evidence="6">JF 03-4F</strain>
    </source>
</reference>
<sequence length="115" mass="13747">MTDGVDMSRRNKKPRLLHENERARLEEFIDSIGYSARYSDSEYEYRHVQLPKAMLKVIPRDYFDDSKGTLKLLWEEEWRGLGITQSLGWEHYEVHEPEPHILLFKRLIGYQPPAQ</sequence>
<dbReference type="EMBL" id="MU404353">
    <property type="protein sequence ID" value="KAI1613768.1"/>
    <property type="molecule type" value="Genomic_DNA"/>
</dbReference>
<dbReference type="GO" id="GO:0000307">
    <property type="term" value="C:cyclin-dependent protein kinase holoenzyme complex"/>
    <property type="evidence" value="ECO:0007669"/>
    <property type="project" value="UniProtKB-ARBA"/>
</dbReference>
<evidence type="ECO:0000256" key="5">
    <source>
        <dbReference type="RuleBase" id="RU311113"/>
    </source>
</evidence>
<keyword evidence="7" id="KW-1185">Reference proteome</keyword>
<comment type="function">
    <text evidence="5">Binds to the catalytic subunit of the cyclin dependent kinases and is essential for their biological function.</text>
</comment>
<proteinExistence type="inferred from homology"/>
<dbReference type="PROSITE" id="PS00945">
    <property type="entry name" value="CKS_2"/>
    <property type="match status" value="1"/>
</dbReference>
<dbReference type="FunFam" id="3.30.170.10:FF:000002">
    <property type="entry name" value="Cyclin-dependent kinases regulatory subunit"/>
    <property type="match status" value="1"/>
</dbReference>